<organism evidence="1 2">
    <name type="scientific">Desulfobacter postgatei 2ac9</name>
    <dbReference type="NCBI Taxonomy" id="879212"/>
    <lineage>
        <taxon>Bacteria</taxon>
        <taxon>Pseudomonadati</taxon>
        <taxon>Thermodesulfobacteriota</taxon>
        <taxon>Desulfobacteria</taxon>
        <taxon>Desulfobacterales</taxon>
        <taxon>Desulfobacteraceae</taxon>
        <taxon>Desulfobacter</taxon>
    </lineage>
</organism>
<keyword evidence="2" id="KW-1185">Reference proteome</keyword>
<dbReference type="AlphaFoldDB" id="I5B4F1"/>
<evidence type="ECO:0008006" key="3">
    <source>
        <dbReference type="Google" id="ProtNLM"/>
    </source>
</evidence>
<protein>
    <recommendedName>
        <fullName evidence="3">DUF2442 domain-containing protein</fullName>
    </recommendedName>
</protein>
<dbReference type="Gene3D" id="3.30.2020.10">
    <property type="entry name" value="NE0471-like N-terminal domain"/>
    <property type="match status" value="1"/>
</dbReference>
<dbReference type="OrthoDB" id="427321at2"/>
<dbReference type="Pfam" id="PF10387">
    <property type="entry name" value="DUF2442"/>
    <property type="match status" value="1"/>
</dbReference>
<evidence type="ECO:0000313" key="2">
    <source>
        <dbReference type="Proteomes" id="UP000005778"/>
    </source>
</evidence>
<dbReference type="SUPFAM" id="SSF143880">
    <property type="entry name" value="NE0471 N-terminal domain-like"/>
    <property type="match status" value="1"/>
</dbReference>
<evidence type="ECO:0000313" key="1">
    <source>
        <dbReference type="EMBL" id="EIM64364.1"/>
    </source>
</evidence>
<dbReference type="InterPro" id="IPR018841">
    <property type="entry name" value="DUF2442"/>
</dbReference>
<dbReference type="HOGENOM" id="CLU_153045_2_0_7"/>
<dbReference type="STRING" id="879212.DespoDRAFT_02516"/>
<sequence>MIVPKIKTAVVADQNTLVITFDNGEVKQYNISRLLTNEVFSPLKNQAFFKNVKVEPGGYAVYWNDMIDISEYELWKNGISDNSLNA</sequence>
<dbReference type="RefSeq" id="WP_004073901.1">
    <property type="nucleotide sequence ID" value="NZ_CM001488.1"/>
</dbReference>
<name>I5B4F1_9BACT</name>
<dbReference type="InterPro" id="IPR036782">
    <property type="entry name" value="NE0471-like_N"/>
</dbReference>
<dbReference type="EMBL" id="CM001488">
    <property type="protein sequence ID" value="EIM64364.1"/>
    <property type="molecule type" value="Genomic_DNA"/>
</dbReference>
<gene>
    <name evidence="1" type="ORF">DespoDRAFT_02516</name>
</gene>
<dbReference type="Proteomes" id="UP000005778">
    <property type="component" value="Chromosome"/>
</dbReference>
<reference evidence="1 2" key="1">
    <citation type="submission" date="2011-09" db="EMBL/GenBank/DDBJ databases">
        <authorList>
            <consortium name="US DOE Joint Genome Institute (JGI-PGF)"/>
            <person name="Lucas S."/>
            <person name="Han J."/>
            <person name="Lapidus A."/>
            <person name="Cheng J.-F."/>
            <person name="Goodwin L."/>
            <person name="Pitluck S."/>
            <person name="Peters L."/>
            <person name="Land M.L."/>
            <person name="Hauser L."/>
            <person name="Orellana R."/>
            <person name="Lovley D."/>
            <person name="Woyke T.J."/>
        </authorList>
    </citation>
    <scope>NUCLEOTIDE SEQUENCE [LARGE SCALE GENOMIC DNA]</scope>
    <source>
        <strain evidence="1 2">2ac9</strain>
    </source>
</reference>
<dbReference type="eggNOG" id="ENOG50331XR">
    <property type="taxonomic scope" value="Bacteria"/>
</dbReference>
<reference evidence="1 2" key="2">
    <citation type="submission" date="2012-02" db="EMBL/GenBank/DDBJ databases">
        <title>Improved High-Quality Draft sequence of Desulfobacter postgatei 2ac9.</title>
        <authorList>
            <consortium name="US DOE Joint Genome Institute"/>
            <person name="Lucas S."/>
            <person name="Han J."/>
            <person name="Lapidus A."/>
            <person name="Cheng J.-F."/>
            <person name="Goodwin L."/>
            <person name="Pitluck S."/>
            <person name="Peters L."/>
            <person name="Ovchinnikova G."/>
            <person name="Held B."/>
            <person name="Detter J.C."/>
            <person name="Han C."/>
            <person name="Tapia R."/>
            <person name="Land M."/>
            <person name="Hauser L."/>
            <person name="Kyrpides N."/>
            <person name="Ivanova N."/>
            <person name="Pagani I."/>
            <person name="Orellana R."/>
            <person name="Lovley D."/>
            <person name="Woyke T."/>
        </authorList>
    </citation>
    <scope>NUCLEOTIDE SEQUENCE [LARGE SCALE GENOMIC DNA]</scope>
    <source>
        <strain evidence="1 2">2ac9</strain>
    </source>
</reference>
<proteinExistence type="predicted"/>
<accession>I5B4F1</accession>